<proteinExistence type="predicted"/>
<protein>
    <submittedName>
        <fullName evidence="1">Uncharacterized protein</fullName>
    </submittedName>
</protein>
<accession>A0A833TE23</accession>
<reference evidence="1" key="1">
    <citation type="submission" date="2020-04" db="EMBL/GenBank/DDBJ databases">
        <title>Hybrid Assembly of Korean Phytophthora infestans isolates.</title>
        <authorList>
            <person name="Prokchorchik M."/>
            <person name="Lee Y."/>
            <person name="Seo J."/>
            <person name="Cho J.-H."/>
            <person name="Park Y.-E."/>
            <person name="Jang D.-C."/>
            <person name="Im J.-S."/>
            <person name="Choi J.-G."/>
            <person name="Park H.-J."/>
            <person name="Lee G.-B."/>
            <person name="Lee Y.-G."/>
            <person name="Hong S.-Y."/>
            <person name="Cho K."/>
            <person name="Sohn K.H."/>
        </authorList>
    </citation>
    <scope>NUCLEOTIDE SEQUENCE</scope>
    <source>
        <strain evidence="1">KR_1_A1</strain>
    </source>
</reference>
<gene>
    <name evidence="1" type="ORF">GN244_ATG05985</name>
</gene>
<dbReference type="AlphaFoldDB" id="A0A833TE23"/>
<dbReference type="EMBL" id="WSZM01000113">
    <property type="protein sequence ID" value="KAF4041770.1"/>
    <property type="molecule type" value="Genomic_DNA"/>
</dbReference>
<name>A0A833TE23_PHYIN</name>
<evidence type="ECO:0000313" key="1">
    <source>
        <dbReference type="EMBL" id="KAF4041770.1"/>
    </source>
</evidence>
<dbReference type="Proteomes" id="UP000602510">
    <property type="component" value="Unassembled WGS sequence"/>
</dbReference>
<evidence type="ECO:0000313" key="2">
    <source>
        <dbReference type="Proteomes" id="UP000602510"/>
    </source>
</evidence>
<sequence length="61" mass="7046">MNVSVRLIKRVTNWAQAIPQRYRHADRASVSNSQRDKFARGGYTVIRDTTELSSRSLWTGH</sequence>
<keyword evidence="2" id="KW-1185">Reference proteome</keyword>
<comment type="caution">
    <text evidence="1">The sequence shown here is derived from an EMBL/GenBank/DDBJ whole genome shotgun (WGS) entry which is preliminary data.</text>
</comment>
<organism evidence="1 2">
    <name type="scientific">Phytophthora infestans</name>
    <name type="common">Potato late blight agent</name>
    <name type="synonym">Botrytis infestans</name>
    <dbReference type="NCBI Taxonomy" id="4787"/>
    <lineage>
        <taxon>Eukaryota</taxon>
        <taxon>Sar</taxon>
        <taxon>Stramenopiles</taxon>
        <taxon>Oomycota</taxon>
        <taxon>Peronosporomycetes</taxon>
        <taxon>Peronosporales</taxon>
        <taxon>Peronosporaceae</taxon>
        <taxon>Phytophthora</taxon>
    </lineage>
</organism>